<evidence type="ECO:0000313" key="2">
    <source>
        <dbReference type="Proteomes" id="UP000316252"/>
    </source>
</evidence>
<accession>A0A506XXW7</accession>
<keyword evidence="2" id="KW-1185">Reference proteome</keyword>
<dbReference type="AlphaFoldDB" id="A0A506XXW7"/>
<reference evidence="1 2" key="1">
    <citation type="submission" date="2019-06" db="EMBL/GenBank/DDBJ databases">
        <authorList>
            <person name="Li F."/>
        </authorList>
    </citation>
    <scope>NUCLEOTIDE SEQUENCE [LARGE SCALE GENOMIC DNA]</scope>
    <source>
        <strain evidence="1 2">10F1D-1</strain>
    </source>
</reference>
<dbReference type="EMBL" id="VHQG01000001">
    <property type="protein sequence ID" value="TPW77611.1"/>
    <property type="molecule type" value="Genomic_DNA"/>
</dbReference>
<evidence type="ECO:0000313" key="1">
    <source>
        <dbReference type="EMBL" id="TPW77611.1"/>
    </source>
</evidence>
<name>A0A506XXW7_9MICO</name>
<comment type="caution">
    <text evidence="1">The sequence shown here is derived from an EMBL/GenBank/DDBJ whole genome shotgun (WGS) entry which is preliminary data.</text>
</comment>
<organism evidence="1 2">
    <name type="scientific">Schumannella soli</name>
    <dbReference type="NCBI Taxonomy" id="2590779"/>
    <lineage>
        <taxon>Bacteria</taxon>
        <taxon>Bacillati</taxon>
        <taxon>Actinomycetota</taxon>
        <taxon>Actinomycetes</taxon>
        <taxon>Micrococcales</taxon>
        <taxon>Microbacteriaceae</taxon>
        <taxon>Schumannella</taxon>
    </lineage>
</organism>
<proteinExistence type="predicted"/>
<protein>
    <submittedName>
        <fullName evidence="1">Nuclease</fullName>
    </submittedName>
</protein>
<dbReference type="Proteomes" id="UP000316252">
    <property type="component" value="Unassembled WGS sequence"/>
</dbReference>
<sequence length="82" mass="8207">MTPSSVTGVLPIQQMVANASPSAWRDGIVVESRAGSVVVAALDGGLTTLSTVVVPAIGEPVAFHPVAELVAVAGVRYPARAA</sequence>
<dbReference type="RefSeq" id="WP_141162139.1">
    <property type="nucleotide sequence ID" value="NZ_VHQG01000001.1"/>
</dbReference>
<gene>
    <name evidence="1" type="ORF">FJ657_02795</name>
</gene>
<dbReference type="OrthoDB" id="4827864at2"/>